<feature type="region of interest" description="Disordered" evidence="1">
    <location>
        <begin position="107"/>
        <end position="127"/>
    </location>
</feature>
<evidence type="ECO:0000313" key="3">
    <source>
        <dbReference type="Proteomes" id="UP000042997"/>
    </source>
</evidence>
<dbReference type="EMBL" id="CCSD01000032">
    <property type="protein sequence ID" value="CDZ87360.1"/>
    <property type="molecule type" value="Genomic_DNA"/>
</dbReference>
<organism evidence="2 3">
    <name type="scientific">Rhodococcus ruber</name>
    <dbReference type="NCBI Taxonomy" id="1830"/>
    <lineage>
        <taxon>Bacteria</taxon>
        <taxon>Bacillati</taxon>
        <taxon>Actinomycetota</taxon>
        <taxon>Actinomycetes</taxon>
        <taxon>Mycobacteriales</taxon>
        <taxon>Nocardiaceae</taxon>
        <taxon>Rhodococcus</taxon>
    </lineage>
</organism>
<proteinExistence type="predicted"/>
<dbReference type="Proteomes" id="UP000042997">
    <property type="component" value="Unassembled WGS sequence"/>
</dbReference>
<protein>
    <submittedName>
        <fullName evidence="2">ERCC4 domain protein</fullName>
    </submittedName>
</protein>
<name>A0A098BGJ7_9NOCA</name>
<sequence>MEMVLAANPDPASRLGHLLRVPLDGGLVFRTSGTGPRTKALYCHPVPGDERPAGPEVVERVAGRSCARRGAAIDLVLDRGRENRSQIVYTTARGRDVVFWQLPAHPQTGPPQCAHPRRPRGTVDLPVPRGRVRLGREAHPPVTRAPTAHIS</sequence>
<reference evidence="2 3" key="1">
    <citation type="journal article" date="2014" name="Genome Announc.">
        <title>Draft Genome Sequence of Propane- and Butane-Oxidizing Actinobacterium Rhodococcus ruber IEGM 231.</title>
        <authorList>
            <person name="Ivshina I.B."/>
            <person name="Kuyukina M.S."/>
            <person name="Krivoruchko A.V."/>
            <person name="Barbe V."/>
            <person name="Fischer C."/>
        </authorList>
    </citation>
    <scope>NUCLEOTIDE SEQUENCE [LARGE SCALE GENOMIC DNA]</scope>
</reference>
<accession>A0A098BGJ7</accession>
<dbReference type="AlphaFoldDB" id="A0A098BGJ7"/>
<gene>
    <name evidence="2" type="ORF">RHRU231_230188</name>
</gene>
<evidence type="ECO:0000256" key="1">
    <source>
        <dbReference type="SAM" id="MobiDB-lite"/>
    </source>
</evidence>
<evidence type="ECO:0000313" key="2">
    <source>
        <dbReference type="EMBL" id="CDZ87360.1"/>
    </source>
</evidence>